<keyword evidence="2" id="KW-0732">Signal</keyword>
<dbReference type="PANTHER" id="PTHR30483">
    <property type="entry name" value="LEUCINE-SPECIFIC-BINDING PROTEIN"/>
    <property type="match status" value="1"/>
</dbReference>
<evidence type="ECO:0000256" key="1">
    <source>
        <dbReference type="ARBA" id="ARBA00010062"/>
    </source>
</evidence>
<dbReference type="InterPro" id="IPR028082">
    <property type="entry name" value="Peripla_BP_I"/>
</dbReference>
<evidence type="ECO:0000259" key="3">
    <source>
        <dbReference type="Pfam" id="PF13458"/>
    </source>
</evidence>
<dbReference type="Gene3D" id="1.25.40.10">
    <property type="entry name" value="Tetratricopeptide repeat domain"/>
    <property type="match status" value="1"/>
</dbReference>
<dbReference type="InterPro" id="IPR019734">
    <property type="entry name" value="TPR_rpt"/>
</dbReference>
<protein>
    <submittedName>
        <fullName evidence="5">Uncharacterized protein</fullName>
    </submittedName>
</protein>
<dbReference type="EMBL" id="LJUO01000118">
    <property type="protein sequence ID" value="KPK69619.1"/>
    <property type="molecule type" value="Genomic_DNA"/>
</dbReference>
<comment type="similarity">
    <text evidence="1">Belongs to the leucine-binding protein family.</text>
</comment>
<dbReference type="SMART" id="SM00028">
    <property type="entry name" value="TPR"/>
    <property type="match status" value="3"/>
</dbReference>
<dbReference type="SUPFAM" id="SSF48452">
    <property type="entry name" value="TPR-like"/>
    <property type="match status" value="1"/>
</dbReference>
<dbReference type="Pfam" id="PF13525">
    <property type="entry name" value="YfiO"/>
    <property type="match status" value="1"/>
</dbReference>
<gene>
    <name evidence="5" type="ORF">AMJ87_10200</name>
</gene>
<name>A0A0S8G935_UNCW3</name>
<evidence type="ECO:0000313" key="6">
    <source>
        <dbReference type="Proteomes" id="UP000051096"/>
    </source>
</evidence>
<evidence type="ECO:0000313" key="5">
    <source>
        <dbReference type="EMBL" id="KPK69619.1"/>
    </source>
</evidence>
<dbReference type="PROSITE" id="PS51257">
    <property type="entry name" value="PROKAR_LIPOPROTEIN"/>
    <property type="match status" value="1"/>
</dbReference>
<dbReference type="AlphaFoldDB" id="A0A0S8G935"/>
<feature type="domain" description="Leucine-binding protein" evidence="3">
    <location>
        <begin position="234"/>
        <end position="473"/>
    </location>
</feature>
<dbReference type="InterPro" id="IPR028081">
    <property type="entry name" value="Leu-bd"/>
</dbReference>
<dbReference type="Proteomes" id="UP000051096">
    <property type="component" value="Unassembled WGS sequence"/>
</dbReference>
<dbReference type="PANTHER" id="PTHR30483:SF6">
    <property type="entry name" value="PERIPLASMIC BINDING PROTEIN OF ABC TRANSPORTER FOR NATURAL AMINO ACIDS"/>
    <property type="match status" value="1"/>
</dbReference>
<dbReference type="Pfam" id="PF13458">
    <property type="entry name" value="Peripla_BP_6"/>
    <property type="match status" value="1"/>
</dbReference>
<evidence type="ECO:0000256" key="2">
    <source>
        <dbReference type="ARBA" id="ARBA00022729"/>
    </source>
</evidence>
<dbReference type="InterPro" id="IPR051010">
    <property type="entry name" value="BCAA_transport"/>
</dbReference>
<reference evidence="5 6" key="1">
    <citation type="journal article" date="2015" name="Microbiome">
        <title>Genomic resolution of linkages in carbon, nitrogen, and sulfur cycling among widespread estuary sediment bacteria.</title>
        <authorList>
            <person name="Baker B.J."/>
            <person name="Lazar C.S."/>
            <person name="Teske A.P."/>
            <person name="Dick G.J."/>
        </authorList>
    </citation>
    <scope>NUCLEOTIDE SEQUENCE [LARGE SCALE GENOMIC DNA]</scope>
    <source>
        <strain evidence="5">SM23_60</strain>
    </source>
</reference>
<evidence type="ECO:0000259" key="4">
    <source>
        <dbReference type="Pfam" id="PF13525"/>
    </source>
</evidence>
<sequence length="545" mass="62238">MKYEVLLSVLLIIACSHFTPIAVEQQEYGYSAERAAELYEQGNRYFKENAYQNAINKFEEIVANYENTNAYEPALYLLAFSHYKLKKFEEASSFGEKFIKEFPTSTYTTNVLSLIGESYYQLTEDYEATHYLTKYYLETDDTKGREKAYERIMLMLPELSIKELEKLHRAFMAHPIDEHILYNLAQIEAREGKKKEAERDFNLLVRRFPNTEYAFEVEEYKRFMGLGEASGRCGVLLPLTGEYAQLGQRLMEIVEIFEKGLILPFSVHVIDTKSDPIEAILAASRLIETMHVDFIIAPIRLVEAFGVCAAASSEGVPVVLPMTSESRFEMIPLIYTTGLTHEEQARLIARYAMYDLGIKTFAVLHPDQPKYRNIGTVFANEVIKNNRHVFAIASFQQDSITLKVQLENIAKSVPDAIFLPMDKDMIINATAQIAYYGLEDVQILGIDTFEDEKVPRLGERYVEGAIFAASAPIDSLTMREFSKTGFANDDFAAKFFTTLWKLRLLGGYNRSSLPDRISNLIKGKKVAFIRRIHDGEFVKLAEIAE</sequence>
<comment type="caution">
    <text evidence="5">The sequence shown here is derived from an EMBL/GenBank/DDBJ whole genome shotgun (WGS) entry which is preliminary data.</text>
</comment>
<dbReference type="SUPFAM" id="SSF53822">
    <property type="entry name" value="Periplasmic binding protein-like I"/>
    <property type="match status" value="1"/>
</dbReference>
<dbReference type="InterPro" id="IPR039565">
    <property type="entry name" value="BamD-like"/>
</dbReference>
<feature type="domain" description="Outer membrane lipoprotein BamD-like" evidence="4">
    <location>
        <begin position="33"/>
        <end position="219"/>
    </location>
</feature>
<dbReference type="InterPro" id="IPR011990">
    <property type="entry name" value="TPR-like_helical_dom_sf"/>
</dbReference>
<proteinExistence type="inferred from homology"/>
<dbReference type="Gene3D" id="3.40.50.2300">
    <property type="match status" value="2"/>
</dbReference>
<accession>A0A0S8G935</accession>
<organism evidence="5 6">
    <name type="scientific">candidate division WOR_3 bacterium SM23_60</name>
    <dbReference type="NCBI Taxonomy" id="1703780"/>
    <lineage>
        <taxon>Bacteria</taxon>
        <taxon>Bacteria division WOR-3</taxon>
    </lineage>
</organism>